<dbReference type="PROSITE" id="PS00845">
    <property type="entry name" value="CAP_GLY_1"/>
    <property type="match status" value="1"/>
</dbReference>
<protein>
    <submittedName>
        <fullName evidence="12">Putative dynactin</fullName>
    </submittedName>
</protein>
<feature type="compositionally biased region" description="Polar residues" evidence="10">
    <location>
        <begin position="392"/>
        <end position="411"/>
    </location>
</feature>
<feature type="region of interest" description="Disordered" evidence="10">
    <location>
        <begin position="1523"/>
        <end position="1559"/>
    </location>
</feature>
<keyword evidence="7 9" id="KW-0175">Coiled coil</keyword>
<dbReference type="PROSITE" id="PS50245">
    <property type="entry name" value="CAP_GLY_2"/>
    <property type="match status" value="1"/>
</dbReference>
<evidence type="ECO:0000256" key="9">
    <source>
        <dbReference type="SAM" id="Coils"/>
    </source>
</evidence>
<dbReference type="PANTHER" id="PTHR42877">
    <property type="entry name" value="L-ORNITHINE N(5)-MONOOXYGENASE-RELATED"/>
    <property type="match status" value="1"/>
</dbReference>
<feature type="region of interest" description="Disordered" evidence="10">
    <location>
        <begin position="359"/>
        <end position="584"/>
    </location>
</feature>
<gene>
    <name evidence="12" type="ORF">UCRPC4_g06338</name>
</gene>
<dbReference type="Pfam" id="PF01302">
    <property type="entry name" value="CAP_GLY"/>
    <property type="match status" value="1"/>
</dbReference>
<evidence type="ECO:0000259" key="11">
    <source>
        <dbReference type="PROSITE" id="PS50245"/>
    </source>
</evidence>
<dbReference type="GO" id="GO:0005874">
    <property type="term" value="C:microtubule"/>
    <property type="evidence" value="ECO:0007669"/>
    <property type="project" value="UniProtKB-KW"/>
</dbReference>
<comment type="subcellular location">
    <subcellularLocation>
        <location evidence="2">Cytoplasm</location>
        <location evidence="2">Cytoskeleton</location>
    </subcellularLocation>
</comment>
<evidence type="ECO:0000313" key="12">
    <source>
        <dbReference type="EMBL" id="KKY15535.1"/>
    </source>
</evidence>
<proteinExistence type="inferred from homology"/>
<dbReference type="InterPro" id="IPR036859">
    <property type="entry name" value="CAP-Gly_dom_sf"/>
</dbReference>
<feature type="compositionally biased region" description="Low complexity" evidence="10">
    <location>
        <begin position="573"/>
        <end position="584"/>
    </location>
</feature>
<dbReference type="Pfam" id="PF12455">
    <property type="entry name" value="Dynactin"/>
    <property type="match status" value="1"/>
</dbReference>
<feature type="compositionally biased region" description="Polar residues" evidence="10">
    <location>
        <begin position="499"/>
        <end position="511"/>
    </location>
</feature>
<feature type="compositionally biased region" description="Polar residues" evidence="10">
    <location>
        <begin position="545"/>
        <end position="554"/>
    </location>
</feature>
<keyword evidence="8" id="KW-0963">Cytoplasm</keyword>
<keyword evidence="13" id="KW-1185">Reference proteome</keyword>
<dbReference type="InterPro" id="IPR000938">
    <property type="entry name" value="CAP-Gly_domain"/>
</dbReference>
<feature type="domain" description="CAP-Gly" evidence="11">
    <location>
        <begin position="306"/>
        <end position="348"/>
    </location>
</feature>
<reference evidence="12 13" key="1">
    <citation type="submission" date="2015-05" db="EMBL/GenBank/DDBJ databases">
        <title>Distinctive expansion of gene families associated with plant cell wall degradation and secondary metabolism in the genomes of grapevine trunk pathogens.</title>
        <authorList>
            <person name="Lawrence D.P."/>
            <person name="Travadon R."/>
            <person name="Rolshausen P.E."/>
            <person name="Baumgartner K."/>
        </authorList>
    </citation>
    <scope>NUCLEOTIDE SEQUENCE [LARGE SCALE GENOMIC DNA]</scope>
    <source>
        <strain evidence="12">UCRPC4</strain>
    </source>
</reference>
<dbReference type="Proteomes" id="UP000053317">
    <property type="component" value="Unassembled WGS sequence"/>
</dbReference>
<feature type="region of interest" description="Disordered" evidence="10">
    <location>
        <begin position="1475"/>
        <end position="1500"/>
    </location>
</feature>
<dbReference type="InterPro" id="IPR051209">
    <property type="entry name" value="FAD-bind_Monooxygenase_sf"/>
</dbReference>
<reference evidence="12 13" key="2">
    <citation type="submission" date="2015-05" db="EMBL/GenBank/DDBJ databases">
        <authorList>
            <person name="Morales-Cruz A."/>
            <person name="Amrine K.C."/>
            <person name="Cantu D."/>
        </authorList>
    </citation>
    <scope>NUCLEOTIDE SEQUENCE [LARGE SCALE GENOMIC DNA]</scope>
    <source>
        <strain evidence="12">UCRPC4</strain>
    </source>
</reference>
<evidence type="ECO:0000256" key="1">
    <source>
        <dbReference type="ARBA" id="ARBA00001974"/>
    </source>
</evidence>
<dbReference type="InterPro" id="IPR036188">
    <property type="entry name" value="FAD/NAD-bd_sf"/>
</dbReference>
<accession>A0A0G2GET5</accession>
<dbReference type="OrthoDB" id="2130750at2759"/>
<evidence type="ECO:0000256" key="7">
    <source>
        <dbReference type="ARBA" id="ARBA00023054"/>
    </source>
</evidence>
<evidence type="ECO:0000313" key="13">
    <source>
        <dbReference type="Proteomes" id="UP000053317"/>
    </source>
</evidence>
<sequence length="1637" mass="183441">MLPHLQRLAKNVYNFARTGTYISQPFGGSTTMAAIATEPDSGNHKYTLKELAQFRDDPEYYWKYRKEIEASINADYPCLFPGTPDQISSTARIKANMQQKLAGKPEILAGLQSDFLPGCRRLTPGPGYLEALVQDNVHFTTEPIVQVTQESIITASGQVHKVDAIACATGFNSSFMPRFPIIGRNGSNLAERWENDGGASAYLSHSIPGFPNYFMVGGPNSLTGGGSSLIQLEAIITYAVKATQKISREKIQSMEVKESALLGWIRFMENHWPKTVHVGNCSSWYKVNDIVAIPNSKTPGVVRYAGTTAFADGVWVGIELESPDGKNDGSVRGQRYFACRPMHGMFVKPHTVTLIERTSAGANGKTSVNGAPKKPRTSTVAPTDATKRRQTVAPSPSTGSRLSMRSPTKSPTKALPASTPSTRPAPRTSVAPGTRPTSGIVARTRASVSGVRQSMGPPSAQVDVAQPPLRRTSMAPSKAIASSARTSSTPRSSGGRSSQEVTDLSGATSNNSDDEILSPSPIEAAGLHAEEHETSRVQSPKAHSKIQNTPNTRPTRADAVKPSSNTISPRPKAPASSLSATSSAAAKKIEQLEAQVRIMERKRMEDREKLKSLPQLQEEKRRLEDILQKLQKKYQPQQQELDELRKQLANVESLVDGVERMEAEKDSEIEMANLDREMAEEMAESFKSELEALRAKTQDLELEIEVLREENDLFNEETPAADRSSQSWIHMEKEKTRLKEALIRLRELSQDKEEELKDQIGELEADLKDFEAVRNQYEAVQERLRKSEETIGELREQLDAADAQEEVIENLTETNARLQTEMGDLRGLIQDLEDIQAVNDELEADHQATQKELQAELDYRESLIMDHRREFATQMRHIEELEFMVGKYKDTMAAVQKDFDDMRETRQITETEAADFNERSRTVMDLQLKLQTSESKAQMKKIDMELQKLKAEETQQHLTILQNFIVESFEKDRKPVEALLRFRRIAFKALIMKSVLRDQGGTKENRDSTNDLLRFEIQEKLEWINATSTRFITFGSHCTVQEFSTLGQAYYEVEALERALNVWIESLRTNELDVRYCATELNKFKAIMLDLGEKLIPSTLATEADALHCQTLMVESYLETVVTVLPVVKDIVLAVASVEDDVEANAQSSSFTRKLQDLEFQTRSTKVVAGKVAKALEEMIQRSDSFNGASSEMFEPAETLAQELSLAVRRIMGAVQTVALDDSREINISHSELHTIMTDAVRGILKSSHHQTDVFTAMTAVIEDLHTRLLELNNAATDITRATEFERGPSPWTTRAKELKASRELSAETEETLRRLQSDIQSKSEILAAKDRQLEEQHIRIELLESRTKEVKSQAAIVRNLESELEKARNATHKAQKEYSDMAIEHERLQGERDADRSQLETLRRAQLADGGDSVLPMVDKSAALAMEQQLSAVKLEIDSLQAAVRYLKEENHRLQLPLGQFDLTMSNHAWLTSPLPTSRRSKSALSTTNPDSPSTTASSIAQESKELFNQLLEAADHFPPVDLRKSMPITSLPQHPKETQQLPQDQSQNPLPQKSTWRPIKSTPRYQVLKQREELERWDELVRDLVSKQKYGFSIKKRRWYNAREGEGDYTLSSDAADTATGLKKEFNGVLEIVSH</sequence>
<feature type="compositionally biased region" description="Polar residues" evidence="10">
    <location>
        <begin position="360"/>
        <end position="369"/>
    </location>
</feature>
<dbReference type="SMART" id="SM01052">
    <property type="entry name" value="CAP_GLY"/>
    <property type="match status" value="1"/>
</dbReference>
<dbReference type="InterPro" id="IPR022157">
    <property type="entry name" value="Dynactin"/>
</dbReference>
<feature type="compositionally biased region" description="Low complexity" evidence="10">
    <location>
        <begin position="481"/>
        <end position="498"/>
    </location>
</feature>
<keyword evidence="6" id="KW-0243">Dynein</keyword>
<dbReference type="SUPFAM" id="SSF51905">
    <property type="entry name" value="FAD/NAD(P)-binding domain"/>
    <property type="match status" value="1"/>
</dbReference>
<organism evidence="12 13">
    <name type="scientific">Phaeomoniella chlamydospora</name>
    <name type="common">Phaeoacremonium chlamydosporum</name>
    <dbReference type="NCBI Taxonomy" id="158046"/>
    <lineage>
        <taxon>Eukaryota</taxon>
        <taxon>Fungi</taxon>
        <taxon>Dikarya</taxon>
        <taxon>Ascomycota</taxon>
        <taxon>Pezizomycotina</taxon>
        <taxon>Eurotiomycetes</taxon>
        <taxon>Chaetothyriomycetidae</taxon>
        <taxon>Phaeomoniellales</taxon>
        <taxon>Phaeomoniellaceae</taxon>
        <taxon>Phaeomoniella</taxon>
    </lineage>
</organism>
<name>A0A0G2GET5_PHACM</name>
<keyword evidence="5" id="KW-0493">Microtubule</keyword>
<dbReference type="EMBL" id="LCWF01000185">
    <property type="protein sequence ID" value="KKY15535.1"/>
    <property type="molecule type" value="Genomic_DNA"/>
</dbReference>
<comment type="similarity">
    <text evidence="3">Belongs to the FAD-binding monooxygenase family.</text>
</comment>
<evidence type="ECO:0000256" key="10">
    <source>
        <dbReference type="SAM" id="MobiDB-lite"/>
    </source>
</evidence>
<evidence type="ECO:0000256" key="3">
    <source>
        <dbReference type="ARBA" id="ARBA00010139"/>
    </source>
</evidence>
<comment type="caution">
    <text evidence="12">The sequence shown here is derived from an EMBL/GenBank/DDBJ whole genome shotgun (WGS) entry which is preliminary data.</text>
</comment>
<evidence type="ECO:0000256" key="6">
    <source>
        <dbReference type="ARBA" id="ARBA00023017"/>
    </source>
</evidence>
<dbReference type="Gene3D" id="3.50.50.60">
    <property type="entry name" value="FAD/NAD(P)-binding domain"/>
    <property type="match status" value="1"/>
</dbReference>
<evidence type="ECO:0000256" key="4">
    <source>
        <dbReference type="ARBA" id="ARBA00011010"/>
    </source>
</evidence>
<evidence type="ECO:0000256" key="8">
    <source>
        <dbReference type="ARBA" id="ARBA00023212"/>
    </source>
</evidence>
<dbReference type="PANTHER" id="PTHR42877:SF7">
    <property type="entry name" value="FLAVIN-BINDING MONOOXYGENASE-RELATED"/>
    <property type="match status" value="1"/>
</dbReference>
<comment type="similarity">
    <text evidence="4">Belongs to the dynactin 150 kDa subunit family.</text>
</comment>
<keyword evidence="8" id="KW-0206">Cytoskeleton</keyword>
<feature type="coiled-coil region" evidence="9">
    <location>
        <begin position="1299"/>
        <end position="1451"/>
    </location>
</feature>
<comment type="cofactor">
    <cofactor evidence="1">
        <name>FAD</name>
        <dbReference type="ChEBI" id="CHEBI:57692"/>
    </cofactor>
</comment>
<evidence type="ECO:0000256" key="2">
    <source>
        <dbReference type="ARBA" id="ARBA00004245"/>
    </source>
</evidence>
<feature type="compositionally biased region" description="Polar residues" evidence="10">
    <location>
        <begin position="1529"/>
        <end position="1557"/>
    </location>
</feature>
<dbReference type="SUPFAM" id="SSF74924">
    <property type="entry name" value="Cap-Gly domain"/>
    <property type="match status" value="1"/>
</dbReference>
<dbReference type="GO" id="GO:0030286">
    <property type="term" value="C:dynein complex"/>
    <property type="evidence" value="ECO:0007669"/>
    <property type="project" value="UniProtKB-KW"/>
</dbReference>
<evidence type="ECO:0000256" key="5">
    <source>
        <dbReference type="ARBA" id="ARBA00022701"/>
    </source>
</evidence>